<dbReference type="InterPro" id="IPR000842">
    <property type="entry name" value="PRib_PP_synth_CS"/>
</dbReference>
<dbReference type="PROSITE" id="PS00114">
    <property type="entry name" value="PRPP_SYNTHASE"/>
    <property type="match status" value="1"/>
</dbReference>
<dbReference type="Gene3D" id="3.40.50.2020">
    <property type="match status" value="2"/>
</dbReference>
<dbReference type="CDD" id="cd06223">
    <property type="entry name" value="PRTases_typeI"/>
    <property type="match status" value="1"/>
</dbReference>
<reference evidence="14" key="1">
    <citation type="submission" date="2019-11" db="EMBL/GenBank/DDBJ databases">
        <authorList>
            <person name="Feng L."/>
        </authorList>
    </citation>
    <scope>NUCLEOTIDE SEQUENCE</scope>
    <source>
        <strain evidence="14">AMuciniphilaLFYP55</strain>
    </source>
</reference>
<evidence type="ECO:0000256" key="4">
    <source>
        <dbReference type="ARBA" id="ARBA00022727"/>
    </source>
</evidence>
<dbReference type="FunFam" id="3.40.50.2020:FF:000001">
    <property type="entry name" value="Ribose-phosphate pyrophosphokinase"/>
    <property type="match status" value="1"/>
</dbReference>
<comment type="subunit">
    <text evidence="12">Homohexamer.</text>
</comment>
<protein>
    <recommendedName>
        <fullName evidence="12">Ribose-phosphate pyrophosphokinase</fullName>
        <shortName evidence="12">RPPK</shortName>
        <ecNumber evidence="12">2.7.6.1</ecNumber>
    </recommendedName>
    <alternativeName>
        <fullName evidence="12">5-phospho-D-ribosyl alpha-1-diphosphate synthase</fullName>
    </alternativeName>
    <alternativeName>
        <fullName evidence="12">Phosphoribosyl diphosphate synthase</fullName>
    </alternativeName>
    <alternativeName>
        <fullName evidence="12">Phosphoribosyl pyrophosphate synthase</fullName>
        <shortName evidence="12">P-Rib-PP synthase</shortName>
        <shortName evidence="12">PRPP synthase</shortName>
        <shortName evidence="12">PRPPase</shortName>
    </alternativeName>
</protein>
<evidence type="ECO:0000256" key="3">
    <source>
        <dbReference type="ARBA" id="ARBA00022723"/>
    </source>
</evidence>
<sequence length="337" mass="36676">MEKNQIVRIKYCDYVDLCSECVRFSVSGMKIISGTAHRELAERIAQSVGIQLTDVTVNTFPDGESFVKINENIRGKDVFLIQPTCPPTNHNIMELCVMVDAARRASAGRITAVVPFFGYARQDRKDQPRVPITAKLVANLLTAAGVDRVLTMDLHAAQIQGFFDIPVDHLYAAPVLIRHLREHYVKDLQNLVVVSPDVGGVKMARAYSDALGAELAIVAKHRVNATHVEAMNVIGDVEGRDAVLIDDMTETAGTLCAAANILKERGAQRVFACVSHGVLGDMARERIAGSCIERVLTSDTVPMAYGPKVDCISVGDLLGHAVQRIHDGESVSSLFDI</sequence>
<dbReference type="Pfam" id="PF14572">
    <property type="entry name" value="Pribosyl_synth"/>
    <property type="match status" value="1"/>
</dbReference>
<evidence type="ECO:0000256" key="10">
    <source>
        <dbReference type="ARBA" id="ARBA00054914"/>
    </source>
</evidence>
<keyword evidence="8 12" id="KW-0460">Magnesium</keyword>
<dbReference type="InterPro" id="IPR037515">
    <property type="entry name" value="Rib-P_diPkinase_bac"/>
</dbReference>
<dbReference type="PANTHER" id="PTHR10210">
    <property type="entry name" value="RIBOSE-PHOSPHATE DIPHOSPHOKINASE FAMILY MEMBER"/>
    <property type="match status" value="1"/>
</dbReference>
<comment type="similarity">
    <text evidence="11 12">Belongs to the ribose-phosphate pyrophosphokinase family. Class I subfamily.</text>
</comment>
<dbReference type="InterPro" id="IPR005946">
    <property type="entry name" value="Rib-P_diPkinase"/>
</dbReference>
<feature type="domain" description="Ribose-phosphate pyrophosphokinase N-terminal" evidence="13">
    <location>
        <begin position="29"/>
        <end position="145"/>
    </location>
</feature>
<dbReference type="GO" id="GO:0009156">
    <property type="term" value="P:ribonucleoside monophosphate biosynthetic process"/>
    <property type="evidence" value="ECO:0007669"/>
    <property type="project" value="InterPro"/>
</dbReference>
<feature type="binding site" evidence="12">
    <location>
        <position position="197"/>
    </location>
    <ligand>
        <name>Mg(2+)</name>
        <dbReference type="ChEBI" id="CHEBI:18420"/>
    </ligand>
</feature>
<feature type="binding site" evidence="12">
    <location>
        <begin position="62"/>
        <end position="64"/>
    </location>
    <ligand>
        <name>ATP</name>
        <dbReference type="ChEBI" id="CHEBI:30616"/>
    </ligand>
</feature>
<evidence type="ECO:0000256" key="6">
    <source>
        <dbReference type="ARBA" id="ARBA00022777"/>
    </source>
</evidence>
<keyword evidence="7 12" id="KW-0067">ATP-binding</keyword>
<evidence type="ECO:0000256" key="7">
    <source>
        <dbReference type="ARBA" id="ARBA00022840"/>
    </source>
</evidence>
<name>A0A6N2TS66_9BACT</name>
<organism evidence="14">
    <name type="scientific">Akkermansia muciniphila</name>
    <dbReference type="NCBI Taxonomy" id="239935"/>
    <lineage>
        <taxon>Bacteria</taxon>
        <taxon>Pseudomonadati</taxon>
        <taxon>Verrucomicrobiota</taxon>
        <taxon>Verrucomicrobiia</taxon>
        <taxon>Verrucomicrobiales</taxon>
        <taxon>Akkermansiaceae</taxon>
        <taxon>Akkermansia</taxon>
    </lineage>
</organism>
<dbReference type="GO" id="GO:0016301">
    <property type="term" value="F:kinase activity"/>
    <property type="evidence" value="ECO:0007669"/>
    <property type="project" value="UniProtKB-KW"/>
</dbReference>
<dbReference type="EMBL" id="CACRSS010000016">
    <property type="protein sequence ID" value="VYT08478.1"/>
    <property type="molecule type" value="Genomic_DNA"/>
</dbReference>
<comment type="subcellular location">
    <subcellularLocation>
        <location evidence="12">Cytoplasm</location>
    </subcellularLocation>
</comment>
<evidence type="ECO:0000256" key="2">
    <source>
        <dbReference type="ARBA" id="ARBA00022679"/>
    </source>
</evidence>
<dbReference type="SUPFAM" id="SSF53271">
    <property type="entry name" value="PRTase-like"/>
    <property type="match status" value="1"/>
</dbReference>
<dbReference type="PANTHER" id="PTHR10210:SF41">
    <property type="entry name" value="RIBOSE-PHOSPHATE PYROPHOSPHOKINASE 1, CHLOROPLASTIC"/>
    <property type="match status" value="1"/>
</dbReference>
<keyword evidence="2 12" id="KW-0808">Transferase</keyword>
<comment type="function">
    <text evidence="10 12">Involved in the biosynthesis of the central metabolite phospho-alpha-D-ribosyl-1-pyrophosphate (PRPP) via the transfer of pyrophosphoryl group from ATP to 1-hydroxyl of ribose-5-phosphate (Rib-5-P).</text>
</comment>
<dbReference type="GO" id="GO:0000287">
    <property type="term" value="F:magnesium ion binding"/>
    <property type="evidence" value="ECO:0007669"/>
    <property type="project" value="UniProtKB-UniRule"/>
</dbReference>
<keyword evidence="12" id="KW-0963">Cytoplasm</keyword>
<evidence type="ECO:0000256" key="8">
    <source>
        <dbReference type="ARBA" id="ARBA00022842"/>
    </source>
</evidence>
<dbReference type="InterPro" id="IPR029057">
    <property type="entry name" value="PRTase-like"/>
</dbReference>
<dbReference type="EC" id="2.7.6.1" evidence="12"/>
<dbReference type="UniPathway" id="UPA00087">
    <property type="reaction ID" value="UER00172"/>
</dbReference>
<evidence type="ECO:0000256" key="11">
    <source>
        <dbReference type="ARBA" id="ARBA00061444"/>
    </source>
</evidence>
<dbReference type="GO" id="GO:0006015">
    <property type="term" value="P:5-phosphoribose 1-diphosphate biosynthetic process"/>
    <property type="evidence" value="ECO:0007669"/>
    <property type="project" value="UniProtKB-UniRule"/>
</dbReference>
<accession>A0A6N2TS66</accession>
<comment type="pathway">
    <text evidence="1 12">Metabolic intermediate biosynthesis; 5-phospho-alpha-D-ribose 1-diphosphate biosynthesis; 5-phospho-alpha-D-ribose 1-diphosphate from D-ribose 5-phosphate (route I): step 1/1.</text>
</comment>
<evidence type="ECO:0000256" key="5">
    <source>
        <dbReference type="ARBA" id="ARBA00022741"/>
    </source>
</evidence>
<dbReference type="GO" id="GO:0002189">
    <property type="term" value="C:ribose phosphate diphosphokinase complex"/>
    <property type="evidence" value="ECO:0007669"/>
    <property type="project" value="TreeGrafter"/>
</dbReference>
<feature type="active site" evidence="12">
    <location>
        <position position="220"/>
    </location>
</feature>
<proteinExistence type="inferred from homology"/>
<dbReference type="AlphaFoldDB" id="A0A6N2TS66"/>
<dbReference type="NCBIfam" id="TIGR01251">
    <property type="entry name" value="ribP_PPkin"/>
    <property type="match status" value="1"/>
</dbReference>
<dbReference type="GO" id="GO:0004749">
    <property type="term" value="F:ribose phosphate diphosphokinase activity"/>
    <property type="evidence" value="ECO:0007669"/>
    <property type="project" value="UniProtKB-UniRule"/>
</dbReference>
<keyword evidence="6 12" id="KW-0418">Kinase</keyword>
<feature type="binding site" evidence="12">
    <location>
        <position position="246"/>
    </location>
    <ligand>
        <name>D-ribose 5-phosphate</name>
        <dbReference type="ChEBI" id="CHEBI:78346"/>
    </ligand>
</feature>
<dbReference type="Pfam" id="PF13793">
    <property type="entry name" value="Pribosyltran_N"/>
    <property type="match status" value="1"/>
</dbReference>
<evidence type="ECO:0000256" key="12">
    <source>
        <dbReference type="HAMAP-Rule" id="MF_00583"/>
    </source>
</evidence>
<dbReference type="SMART" id="SM01400">
    <property type="entry name" value="Pribosyltran_N"/>
    <property type="match status" value="1"/>
</dbReference>
<dbReference type="InterPro" id="IPR029099">
    <property type="entry name" value="Pribosyltran_N"/>
</dbReference>
<gene>
    <name evidence="12 14" type="primary">prs</name>
    <name evidence="14" type="ORF">AMLFYP55_00557</name>
</gene>
<comment type="caution">
    <text evidence="12">Lacks conserved residue(s) required for the propagation of feature annotation.</text>
</comment>
<evidence type="ECO:0000259" key="13">
    <source>
        <dbReference type="Pfam" id="PF13793"/>
    </source>
</evidence>
<keyword evidence="4 12" id="KW-0545">Nucleotide biosynthesis</keyword>
<dbReference type="InterPro" id="IPR000836">
    <property type="entry name" value="PRTase_dom"/>
</dbReference>
<dbReference type="HAMAP" id="MF_00583_B">
    <property type="entry name" value="RibP_PPkinase_B"/>
    <property type="match status" value="1"/>
</dbReference>
<feature type="binding site" evidence="12">
    <location>
        <begin position="121"/>
        <end position="122"/>
    </location>
    <ligand>
        <name>ATP</name>
        <dbReference type="ChEBI" id="CHEBI:30616"/>
    </ligand>
</feature>
<feature type="binding site" evidence="12">
    <location>
        <position position="222"/>
    </location>
    <ligand>
        <name>D-ribose 5-phosphate</name>
        <dbReference type="ChEBI" id="CHEBI:78346"/>
    </ligand>
</feature>
<dbReference type="GO" id="GO:0005524">
    <property type="term" value="F:ATP binding"/>
    <property type="evidence" value="ECO:0007669"/>
    <property type="project" value="UniProtKB-KW"/>
</dbReference>
<feature type="binding site" evidence="12">
    <location>
        <position position="155"/>
    </location>
    <ligand>
        <name>Mg(2+)</name>
        <dbReference type="ChEBI" id="CHEBI:18420"/>
    </ligand>
</feature>
<dbReference type="GO" id="GO:0006164">
    <property type="term" value="P:purine nucleotide biosynthetic process"/>
    <property type="evidence" value="ECO:0007669"/>
    <property type="project" value="TreeGrafter"/>
</dbReference>
<comment type="catalytic activity">
    <reaction evidence="9 12">
        <text>D-ribose 5-phosphate + ATP = 5-phospho-alpha-D-ribose 1-diphosphate + AMP + H(+)</text>
        <dbReference type="Rhea" id="RHEA:15609"/>
        <dbReference type="ChEBI" id="CHEBI:15378"/>
        <dbReference type="ChEBI" id="CHEBI:30616"/>
        <dbReference type="ChEBI" id="CHEBI:58017"/>
        <dbReference type="ChEBI" id="CHEBI:78346"/>
        <dbReference type="ChEBI" id="CHEBI:456215"/>
        <dbReference type="EC" id="2.7.6.1"/>
    </reaction>
</comment>
<evidence type="ECO:0000313" key="14">
    <source>
        <dbReference type="EMBL" id="VYT08478.1"/>
    </source>
</evidence>
<dbReference type="GO" id="GO:0005737">
    <property type="term" value="C:cytoplasm"/>
    <property type="evidence" value="ECO:0007669"/>
    <property type="project" value="UniProtKB-SubCell"/>
</dbReference>
<keyword evidence="5 12" id="KW-0547">Nucleotide-binding</keyword>
<evidence type="ECO:0000256" key="1">
    <source>
        <dbReference type="ARBA" id="ARBA00004996"/>
    </source>
</evidence>
<evidence type="ECO:0000256" key="9">
    <source>
        <dbReference type="ARBA" id="ARBA00049535"/>
    </source>
</evidence>
<comment type="cofactor">
    <cofactor evidence="12">
        <name>Mg(2+)</name>
        <dbReference type="ChEBI" id="CHEBI:18420"/>
    </cofactor>
    <text evidence="12">Binds 2 Mg(2+) ions per subunit.</text>
</comment>
<keyword evidence="3 12" id="KW-0479">Metal-binding</keyword>
<dbReference type="NCBIfam" id="NF002320">
    <property type="entry name" value="PRK01259.1"/>
    <property type="match status" value="1"/>
</dbReference>